<dbReference type="Proteomes" id="UP001145072">
    <property type="component" value="Unassembled WGS sequence"/>
</dbReference>
<proteinExistence type="predicted"/>
<evidence type="ECO:0000313" key="2">
    <source>
        <dbReference type="EMBL" id="MDC3420486.1"/>
    </source>
</evidence>
<keyword evidence="3" id="KW-1185">Reference proteome</keyword>
<dbReference type="EMBL" id="JAMQJZ010000005">
    <property type="protein sequence ID" value="MDC3420486.1"/>
    <property type="molecule type" value="Genomic_DNA"/>
</dbReference>
<evidence type="ECO:0000313" key="3">
    <source>
        <dbReference type="Proteomes" id="UP001145072"/>
    </source>
</evidence>
<protein>
    <submittedName>
        <fullName evidence="2">DUF4317 domain-containing protein</fullName>
    </submittedName>
</protein>
<comment type="caution">
    <text evidence="2">The sequence shown here is derived from an EMBL/GenBank/DDBJ whole genome shotgun (WGS) entry which is preliminary data.</text>
</comment>
<evidence type="ECO:0000256" key="1">
    <source>
        <dbReference type="SAM" id="MobiDB-lite"/>
    </source>
</evidence>
<dbReference type="Pfam" id="PF14199">
    <property type="entry name" value="DUF4317"/>
    <property type="match status" value="1"/>
</dbReference>
<reference evidence="2" key="1">
    <citation type="submission" date="2022-06" db="EMBL/GenBank/DDBJ databases">
        <title>Aquibacillus sp. a new bacterium isolated from soil saline samples.</title>
        <authorList>
            <person name="Galisteo C."/>
            <person name="De La Haba R."/>
            <person name="Sanchez-Porro C."/>
            <person name="Ventosa A."/>
        </authorList>
    </citation>
    <scope>NUCLEOTIDE SEQUENCE</scope>
    <source>
        <strain evidence="2">JCM 12387</strain>
    </source>
</reference>
<gene>
    <name evidence="2" type="ORF">NC661_08920</name>
</gene>
<dbReference type="InterPro" id="IPR025466">
    <property type="entry name" value="DUF4317"/>
</dbReference>
<dbReference type="AlphaFoldDB" id="A0A9X3WLK3"/>
<sequence length="414" mass="47862">MNKKEIASFKRQFKVDNDLLQIRDIFNVYIMKESSEIYHHQTLPFEMLDEDQKELFMGNFKKVLSGQLDEKLFELKFKSDVEDTSQLILHRGLLGSTEDLQEQMLMIVEKMLQDKQYEHDIVVTFIKGEYLKSMKRGNAEAEISDRDAMYSNPFILCSINKTQEPKKELQFDYVQKEFKYEVKVDPIINLNTPIAGFLFPVFTDNAADVNHVLYSSGKAHEPDPEFIEEVLNAEETMTAQDDKIVFEEIVKDITGDQLNTATLANVYEEINRVIEESDEEDPPKLDRREMERVLKMSGLEEVTSEKVEAAYQKVIDDDKYEMKASSVLPKYKSKSIKIKTKVANIAISPEDLRYVKQLQFNGKLCIMIEVEEDTIIEGFKMIPEAFGNPVKAEELQTDLEDSESTTAEETNDQD</sequence>
<accession>A0A9X3WLK3</accession>
<organism evidence="2 3">
    <name type="scientific">Aquibacillus koreensis</name>
    <dbReference type="NCBI Taxonomy" id="279446"/>
    <lineage>
        <taxon>Bacteria</taxon>
        <taxon>Bacillati</taxon>
        <taxon>Bacillota</taxon>
        <taxon>Bacilli</taxon>
        <taxon>Bacillales</taxon>
        <taxon>Bacillaceae</taxon>
        <taxon>Aquibacillus</taxon>
    </lineage>
</organism>
<name>A0A9X3WLK3_9BACI</name>
<feature type="region of interest" description="Disordered" evidence="1">
    <location>
        <begin position="393"/>
        <end position="414"/>
    </location>
</feature>
<dbReference type="RefSeq" id="WP_259869131.1">
    <property type="nucleotide sequence ID" value="NZ_JAMQJZ010000005.1"/>
</dbReference>